<dbReference type="PANTHER" id="PTHR48079:SF6">
    <property type="entry name" value="NAD(P)-BINDING DOMAIN-CONTAINING PROTEIN-RELATED"/>
    <property type="match status" value="1"/>
</dbReference>
<feature type="domain" description="NAD-dependent epimerase/dehydratase" evidence="1">
    <location>
        <begin position="3"/>
        <end position="217"/>
    </location>
</feature>
<reference evidence="3" key="1">
    <citation type="journal article" date="2019" name="Int. J. Syst. Evol. Microbiol.">
        <title>The Global Catalogue of Microorganisms (GCM) 10K type strain sequencing project: providing services to taxonomists for standard genome sequencing and annotation.</title>
        <authorList>
            <consortium name="The Broad Institute Genomics Platform"/>
            <consortium name="The Broad Institute Genome Sequencing Center for Infectious Disease"/>
            <person name="Wu L."/>
            <person name="Ma J."/>
        </authorList>
    </citation>
    <scope>NUCLEOTIDE SEQUENCE [LARGE SCALE GENOMIC DNA]</scope>
    <source>
        <strain evidence="3">NBRC 111980</strain>
    </source>
</reference>
<dbReference type="PANTHER" id="PTHR48079">
    <property type="entry name" value="PROTEIN YEEZ"/>
    <property type="match status" value="1"/>
</dbReference>
<dbReference type="Gene3D" id="3.40.50.720">
    <property type="entry name" value="NAD(P)-binding Rossmann-like Domain"/>
    <property type="match status" value="1"/>
</dbReference>
<dbReference type="EMBL" id="BSOB01000010">
    <property type="protein sequence ID" value="GLQ92047.1"/>
    <property type="molecule type" value="Genomic_DNA"/>
</dbReference>
<protein>
    <submittedName>
        <fullName evidence="2">3-beta hydroxysteroid dehydrogenase</fullName>
    </submittedName>
</protein>
<comment type="caution">
    <text evidence="2">The sequence shown here is derived from an EMBL/GenBank/DDBJ whole genome shotgun (WGS) entry which is preliminary data.</text>
</comment>
<proteinExistence type="predicted"/>
<dbReference type="InterPro" id="IPR051783">
    <property type="entry name" value="NAD(P)-dependent_oxidoreduct"/>
</dbReference>
<keyword evidence="3" id="KW-1185">Reference proteome</keyword>
<evidence type="ECO:0000259" key="1">
    <source>
        <dbReference type="Pfam" id="PF01370"/>
    </source>
</evidence>
<dbReference type="InterPro" id="IPR001509">
    <property type="entry name" value="Epimerase_deHydtase"/>
</dbReference>
<dbReference type="CDD" id="cd05262">
    <property type="entry name" value="SDR_a7"/>
    <property type="match status" value="1"/>
</dbReference>
<sequence>MRVFVTGATGFVGSAVVAELINAGHSVLGLARSDAGAAALTAAGAEVLRGSLEELDSLHDGAAAADGVIHTAFNHDFSKFTENCEMDRRAIEAIGDALAGSDRPLLVTSGVALLTDGRIATEEDARVPSTNAYPRVSETTALSLTARGVRASVVRLPPSVHGNGDHGFVPRLIDFARRKGVSTYIGDGSNRWPGVHRLDAAVVYRLALEKAATGKRYHAVGDEGVPFKDIANVIGRHLNVPVVSKSPEEAKEHFEWFALFAGMNVPASSQRTQEALGWQPKQAGLIADIDRPAYFEH</sequence>
<gene>
    <name evidence="2" type="ORF">GCM10007901_09980</name>
</gene>
<dbReference type="RefSeq" id="WP_284319801.1">
    <property type="nucleotide sequence ID" value="NZ_BSOB01000010.1"/>
</dbReference>
<name>A0ABQ5XK73_9GAMM</name>
<dbReference type="Proteomes" id="UP001156670">
    <property type="component" value="Unassembled WGS sequence"/>
</dbReference>
<accession>A0ABQ5XK73</accession>
<dbReference type="SUPFAM" id="SSF51735">
    <property type="entry name" value="NAD(P)-binding Rossmann-fold domains"/>
    <property type="match status" value="1"/>
</dbReference>
<evidence type="ECO:0000313" key="2">
    <source>
        <dbReference type="EMBL" id="GLQ92047.1"/>
    </source>
</evidence>
<organism evidence="2 3">
    <name type="scientific">Dyella acidisoli</name>
    <dbReference type="NCBI Taxonomy" id="1867834"/>
    <lineage>
        <taxon>Bacteria</taxon>
        <taxon>Pseudomonadati</taxon>
        <taxon>Pseudomonadota</taxon>
        <taxon>Gammaproteobacteria</taxon>
        <taxon>Lysobacterales</taxon>
        <taxon>Rhodanobacteraceae</taxon>
        <taxon>Dyella</taxon>
    </lineage>
</organism>
<dbReference type="Pfam" id="PF01370">
    <property type="entry name" value="Epimerase"/>
    <property type="match status" value="1"/>
</dbReference>
<dbReference type="InterPro" id="IPR036291">
    <property type="entry name" value="NAD(P)-bd_dom_sf"/>
</dbReference>
<evidence type="ECO:0000313" key="3">
    <source>
        <dbReference type="Proteomes" id="UP001156670"/>
    </source>
</evidence>